<accession>A0A2T3A8A9</accession>
<dbReference type="Proteomes" id="UP000241462">
    <property type="component" value="Unassembled WGS sequence"/>
</dbReference>
<proteinExistence type="predicted"/>
<dbReference type="EMBL" id="KZ678439">
    <property type="protein sequence ID" value="PSR85659.1"/>
    <property type="molecule type" value="Genomic_DNA"/>
</dbReference>
<dbReference type="AlphaFoldDB" id="A0A2T3A8A9"/>
<organism evidence="2 3">
    <name type="scientific">Coniella lustricola</name>
    <dbReference type="NCBI Taxonomy" id="2025994"/>
    <lineage>
        <taxon>Eukaryota</taxon>
        <taxon>Fungi</taxon>
        <taxon>Dikarya</taxon>
        <taxon>Ascomycota</taxon>
        <taxon>Pezizomycotina</taxon>
        <taxon>Sordariomycetes</taxon>
        <taxon>Sordariomycetidae</taxon>
        <taxon>Diaporthales</taxon>
        <taxon>Schizoparmaceae</taxon>
        <taxon>Coniella</taxon>
    </lineage>
</organism>
<sequence length="217" mass="23519">MRKKYVQESHPSPFPHAKPSNASSLRSEQDKVKPDNNKREKKKRKAKQKKSPYRSTTCSENAPAVILNPYFRAHAPAKSPTLSSHACSSWVLRRSFQPFLLRSCRRRPWIGLSSIHADVCMGPAAAAGAAAAVQVGATAQVEAPPRTGARLADRLKGAGVVKILASASLAMAGAGPRISATPRSRIQDCLNHVRSRWKKAGLGPIVMNRDPSIVTRS</sequence>
<reference evidence="2 3" key="1">
    <citation type="journal article" date="2018" name="Mycol. Prog.">
        <title>Coniella lustricola, a new species from submerged detritus.</title>
        <authorList>
            <person name="Raudabaugh D.B."/>
            <person name="Iturriaga T."/>
            <person name="Carver A."/>
            <person name="Mondo S."/>
            <person name="Pangilinan J."/>
            <person name="Lipzen A."/>
            <person name="He G."/>
            <person name="Amirebrahimi M."/>
            <person name="Grigoriev I.V."/>
            <person name="Miller A.N."/>
        </authorList>
    </citation>
    <scope>NUCLEOTIDE SEQUENCE [LARGE SCALE GENOMIC DNA]</scope>
    <source>
        <strain evidence="2 3">B22-T-1</strain>
    </source>
</reference>
<evidence type="ECO:0000256" key="1">
    <source>
        <dbReference type="SAM" id="MobiDB-lite"/>
    </source>
</evidence>
<evidence type="ECO:0000313" key="2">
    <source>
        <dbReference type="EMBL" id="PSR85659.1"/>
    </source>
</evidence>
<protein>
    <submittedName>
        <fullName evidence="2">Uncharacterized protein</fullName>
    </submittedName>
</protein>
<gene>
    <name evidence="2" type="ORF">BD289DRAFT_433579</name>
</gene>
<feature type="region of interest" description="Disordered" evidence="1">
    <location>
        <begin position="1"/>
        <end position="58"/>
    </location>
</feature>
<dbReference type="InParanoid" id="A0A2T3A8A9"/>
<keyword evidence="3" id="KW-1185">Reference proteome</keyword>
<name>A0A2T3A8A9_9PEZI</name>
<evidence type="ECO:0000313" key="3">
    <source>
        <dbReference type="Proteomes" id="UP000241462"/>
    </source>
</evidence>
<feature type="compositionally biased region" description="Basic residues" evidence="1">
    <location>
        <begin position="39"/>
        <end position="52"/>
    </location>
</feature>
<feature type="compositionally biased region" description="Basic and acidic residues" evidence="1">
    <location>
        <begin position="27"/>
        <end position="38"/>
    </location>
</feature>